<dbReference type="EMBL" id="DQWQ01000037">
    <property type="protein sequence ID" value="HDD35312.1"/>
    <property type="molecule type" value="Genomic_DNA"/>
</dbReference>
<evidence type="ECO:0008006" key="2">
    <source>
        <dbReference type="Google" id="ProtNLM"/>
    </source>
</evidence>
<evidence type="ECO:0000313" key="1">
    <source>
        <dbReference type="EMBL" id="HDD35312.1"/>
    </source>
</evidence>
<dbReference type="InterPro" id="IPR027417">
    <property type="entry name" value="P-loop_NTPase"/>
</dbReference>
<reference evidence="1" key="1">
    <citation type="journal article" date="2020" name="mSystems">
        <title>Genome- and Community-Level Interaction Insights into Carbon Utilization and Element Cycling Functions of Hydrothermarchaeota in Hydrothermal Sediment.</title>
        <authorList>
            <person name="Zhou Z."/>
            <person name="Liu Y."/>
            <person name="Xu W."/>
            <person name="Pan J."/>
            <person name="Luo Z.H."/>
            <person name="Li M."/>
        </authorList>
    </citation>
    <scope>NUCLEOTIDE SEQUENCE [LARGE SCALE GENOMIC DNA]</scope>
    <source>
        <strain evidence="1">HyVt-113</strain>
    </source>
</reference>
<sequence length="339" mass="40350">MKYIQDTINELTKKAQERKIDFSVITCFIDRPEDSPQRVIHKIIEDIGLDKIRKYIWKIIIDELQKEKHKFYEKYKPKYILGDKGKKEWSQLFEEPTKSNYLEFLKRFKELRGDFKKLQEDMREIIKREIVSDSALADRYLELILFKDEKEADISWDILAGYISKKDIQRKEIIFLNSIVEILRRVGFKHLYVFVDEFEDIGKLSSVKKTNYLLTLTTLINRERHWSVIISLPRDVLEEVIKKEPPLYDRLTSMRIDIPPLDLQKGKRLIINYLNIARDKPSDSILPFSEESIKKMIEISKGNYRSFLLLAYNSIEIAVKLGRKEITREIVEKAKEIRG</sequence>
<dbReference type="SUPFAM" id="SSF52540">
    <property type="entry name" value="P-loop containing nucleoside triphosphate hydrolases"/>
    <property type="match status" value="1"/>
</dbReference>
<gene>
    <name evidence="1" type="ORF">ENF30_00775</name>
</gene>
<protein>
    <recommendedName>
        <fullName evidence="2">ATPase</fullName>
    </recommendedName>
</protein>
<comment type="caution">
    <text evidence="1">The sequence shown here is derived from an EMBL/GenBank/DDBJ whole genome shotgun (WGS) entry which is preliminary data.</text>
</comment>
<dbReference type="AlphaFoldDB" id="A0A7V0NEI2"/>
<dbReference type="Gene3D" id="3.40.50.300">
    <property type="entry name" value="P-loop containing nucleotide triphosphate hydrolases"/>
    <property type="match status" value="1"/>
</dbReference>
<dbReference type="Proteomes" id="UP000885706">
    <property type="component" value="Unassembled WGS sequence"/>
</dbReference>
<name>A0A7V0NEI2_DESA2</name>
<accession>A0A7V0NEI2</accession>
<organism evidence="1">
    <name type="scientific">Desulfofervidus auxilii</name>
    <dbReference type="NCBI Taxonomy" id="1621989"/>
    <lineage>
        <taxon>Bacteria</taxon>
        <taxon>Pseudomonadati</taxon>
        <taxon>Thermodesulfobacteriota</taxon>
        <taxon>Candidatus Desulfofervidia</taxon>
        <taxon>Candidatus Desulfofervidales</taxon>
        <taxon>Candidatus Desulfofervidaceae</taxon>
        <taxon>Candidatus Desulfofervidus</taxon>
    </lineage>
</organism>
<proteinExistence type="predicted"/>